<evidence type="ECO:0000259" key="4">
    <source>
        <dbReference type="PROSITE" id="PS50004"/>
    </source>
</evidence>
<feature type="domain" description="C2" evidence="4">
    <location>
        <begin position="807"/>
        <end position="916"/>
    </location>
</feature>
<dbReference type="InterPro" id="IPR039032">
    <property type="entry name" value="Rim-like"/>
</dbReference>
<dbReference type="Gene3D" id="2.60.40.150">
    <property type="entry name" value="C2 domain"/>
    <property type="match status" value="4"/>
</dbReference>
<feature type="compositionally biased region" description="Polar residues" evidence="3">
    <location>
        <begin position="436"/>
        <end position="454"/>
    </location>
</feature>
<proteinExistence type="predicted"/>
<dbReference type="AlphaFoldDB" id="A0A7J5X9W0"/>
<feature type="region of interest" description="Disordered" evidence="3">
    <location>
        <begin position="433"/>
        <end position="493"/>
    </location>
</feature>
<dbReference type="GO" id="GO:0048791">
    <property type="term" value="P:calcium ion-regulated exocytosis of neurotransmitter"/>
    <property type="evidence" value="ECO:0007669"/>
    <property type="project" value="TreeGrafter"/>
</dbReference>
<dbReference type="GO" id="GO:0048788">
    <property type="term" value="C:cytoskeleton of presynaptic active zone"/>
    <property type="evidence" value="ECO:0007669"/>
    <property type="project" value="TreeGrafter"/>
</dbReference>
<keyword evidence="1" id="KW-0770">Synapse</keyword>
<dbReference type="GO" id="GO:0042734">
    <property type="term" value="C:presynaptic membrane"/>
    <property type="evidence" value="ECO:0007669"/>
    <property type="project" value="TreeGrafter"/>
</dbReference>
<dbReference type="InterPro" id="IPR035892">
    <property type="entry name" value="C2_domain_sf"/>
</dbReference>
<dbReference type="EMBL" id="JAAKFY010000026">
    <property type="protein sequence ID" value="KAF3833387.1"/>
    <property type="molecule type" value="Genomic_DNA"/>
</dbReference>
<gene>
    <name evidence="5" type="ORF">F7725_024591</name>
</gene>
<evidence type="ECO:0000313" key="6">
    <source>
        <dbReference type="Proteomes" id="UP000518266"/>
    </source>
</evidence>
<sequence length="916" mass="109051">MCVQRLERCVGIVQALTNGLSERESNDALTANYCKHYNKYYKHYNLYYKHYNLYCKHYNKYYKHYNLYCKHYNKYYKHYNLYYKHYNLYCKHYNKYCKHYNKYCKHYNKYYKHYNLYYKHYNLYCKHYNKYCKHYNLYCKHYNKYCKHYNKYYKHYNLYYKHYNLYCKHYNKYCKHYNKYCKHYNLYYKHYNLYCKHYNKYYKHYNLYCKHYNKYCKHYNKYCKHYNLYYKHYNLYCKHYNKYYKHYNKYCKHYNLYYKHYNLYCKHYNKVILSWFSSGFLSQGSPLFFSLEYLRTECLTQGHTSGSPLFFSLEYLRTECLTQGHTSCSVLFQVKLWYDKVGHQLIVTVLGAKELPVRADSRPRNPFVKIYFLPDRRPSPSLSPPPSVIGATAGRRQSESLWILDGTRRAPRISELEEDGIGVVSDYRLSGRDFHSSTQSVPEQVMMASNQSARSDLGEPSRRISQFESDRNAVRQPQRTPAAHQEEKKKKVIRLPVQRSVETGLAVEFKGRFTRQPSRDPDADDPKPGATSAPPSWPGGRRWPRPPWIGMVYRKERLDVEVIRARGLVGKQGTKNNTPAPYVKVYLMDNGKCVMKRRTRLARKSPDPLYQQQLQFEEMGHQLIVTVLGAKELPVRADSRPRRNPFVKIYFLPDRSDRSYRRTKTVRKSLDPRWNQTFMFSSVQNRDLRERNLELTAWDQGGEELLLGEKKRSGIGAKMMGLVGLGKKQNSQINPEEEEKKKKVIRLPVQRSVETGLAVEFKGRFTRQPSRDPDADDPKPGATSARPAGREADAGHAPMGALIGRWWSGDIQIGMVYRKERLDVEVIRARGLVGKQGTKNNTPAPYVKVYLMDNGKCVMKRRTRLARKSPDPLYQQQLQFEENPIGRPGPVQHGDWLVQTVPRHLIGRPRPGPADQ</sequence>
<dbReference type="OrthoDB" id="8954119at2759"/>
<dbReference type="GO" id="GO:0050806">
    <property type="term" value="P:positive regulation of synaptic transmission"/>
    <property type="evidence" value="ECO:0007669"/>
    <property type="project" value="TreeGrafter"/>
</dbReference>
<dbReference type="GO" id="GO:0031267">
    <property type="term" value="F:small GTPase binding"/>
    <property type="evidence" value="ECO:0007669"/>
    <property type="project" value="InterPro"/>
</dbReference>
<evidence type="ECO:0000256" key="3">
    <source>
        <dbReference type="SAM" id="MobiDB-lite"/>
    </source>
</evidence>
<dbReference type="Pfam" id="PF00168">
    <property type="entry name" value="C2"/>
    <property type="match status" value="4"/>
</dbReference>
<evidence type="ECO:0000313" key="5">
    <source>
        <dbReference type="EMBL" id="KAF3833387.1"/>
    </source>
</evidence>
<dbReference type="SUPFAM" id="SSF64484">
    <property type="entry name" value="beta and beta-prime subunits of DNA dependent RNA-polymerase"/>
    <property type="match status" value="1"/>
</dbReference>
<dbReference type="GO" id="GO:0044325">
    <property type="term" value="F:transmembrane transporter binding"/>
    <property type="evidence" value="ECO:0007669"/>
    <property type="project" value="TreeGrafter"/>
</dbReference>
<feature type="region of interest" description="Disordered" evidence="3">
    <location>
        <begin position="760"/>
        <end position="795"/>
    </location>
</feature>
<organism evidence="5 6">
    <name type="scientific">Dissostichus mawsoni</name>
    <name type="common">Antarctic cod</name>
    <dbReference type="NCBI Taxonomy" id="36200"/>
    <lineage>
        <taxon>Eukaryota</taxon>
        <taxon>Metazoa</taxon>
        <taxon>Chordata</taxon>
        <taxon>Craniata</taxon>
        <taxon>Vertebrata</taxon>
        <taxon>Euteleostomi</taxon>
        <taxon>Actinopterygii</taxon>
        <taxon>Neopterygii</taxon>
        <taxon>Teleostei</taxon>
        <taxon>Neoteleostei</taxon>
        <taxon>Acanthomorphata</taxon>
        <taxon>Eupercaria</taxon>
        <taxon>Perciformes</taxon>
        <taxon>Notothenioidei</taxon>
        <taxon>Nototheniidae</taxon>
        <taxon>Dissostichus</taxon>
    </lineage>
</organism>
<dbReference type="InterPro" id="IPR000008">
    <property type="entry name" value="C2_dom"/>
</dbReference>
<dbReference type="GO" id="GO:0048167">
    <property type="term" value="P:regulation of synaptic plasticity"/>
    <property type="evidence" value="ECO:0007669"/>
    <property type="project" value="TreeGrafter"/>
</dbReference>
<dbReference type="SMART" id="SM00239">
    <property type="entry name" value="C2"/>
    <property type="match status" value="2"/>
</dbReference>
<evidence type="ECO:0000256" key="1">
    <source>
        <dbReference type="ARBA" id="ARBA00023018"/>
    </source>
</evidence>
<feature type="region of interest" description="Disordered" evidence="3">
    <location>
        <begin position="508"/>
        <end position="544"/>
    </location>
</feature>
<comment type="subcellular location">
    <subcellularLocation>
        <location evidence="2">Synapse</location>
    </subcellularLocation>
</comment>
<dbReference type="Proteomes" id="UP000518266">
    <property type="component" value="Unassembled WGS sequence"/>
</dbReference>
<name>A0A7J5X9W0_DISMA</name>
<feature type="domain" description="C2" evidence="4">
    <location>
        <begin position="604"/>
        <end position="738"/>
    </location>
</feature>
<dbReference type="SUPFAM" id="SSF49562">
    <property type="entry name" value="C2 domain (Calcium/lipid-binding domain, CaLB)"/>
    <property type="match status" value="4"/>
</dbReference>
<accession>A0A7J5X9W0</accession>
<dbReference type="PANTHER" id="PTHR12157">
    <property type="entry name" value="REGULATING SYNAPTIC MEMBRANE EXOCYTOSIS PROTEIN"/>
    <property type="match status" value="1"/>
</dbReference>
<reference evidence="5 6" key="1">
    <citation type="submission" date="2020-03" db="EMBL/GenBank/DDBJ databases">
        <title>Dissostichus mawsoni Genome sequencing and assembly.</title>
        <authorList>
            <person name="Park H."/>
        </authorList>
    </citation>
    <scope>NUCLEOTIDE SEQUENCE [LARGE SCALE GENOMIC DNA]</scope>
    <source>
        <strain evidence="5">DM0001</strain>
        <tissue evidence="5">Muscle</tissue>
    </source>
</reference>
<keyword evidence="6" id="KW-1185">Reference proteome</keyword>
<protein>
    <recommendedName>
        <fullName evidence="4">C2 domain-containing protein</fullName>
    </recommendedName>
</protein>
<evidence type="ECO:0000256" key="2">
    <source>
        <dbReference type="ARBA" id="ARBA00034103"/>
    </source>
</evidence>
<dbReference type="PROSITE" id="PS50004">
    <property type="entry name" value="C2"/>
    <property type="match status" value="2"/>
</dbReference>
<feature type="compositionally biased region" description="Basic and acidic residues" evidence="3">
    <location>
        <begin position="769"/>
        <end position="779"/>
    </location>
</feature>
<comment type="caution">
    <text evidence="5">The sequence shown here is derived from an EMBL/GenBank/DDBJ whole genome shotgun (WGS) entry which is preliminary data.</text>
</comment>
<dbReference type="PANTHER" id="PTHR12157:SF15">
    <property type="entry name" value="REGULATING SYNAPTIC MEMBRANE EXOCYTOSIS PROTEIN 2"/>
    <property type="match status" value="1"/>
</dbReference>
<dbReference type="GO" id="GO:2000300">
    <property type="term" value="P:regulation of synaptic vesicle exocytosis"/>
    <property type="evidence" value="ECO:0007669"/>
    <property type="project" value="TreeGrafter"/>
</dbReference>
<feature type="compositionally biased region" description="Basic and acidic residues" evidence="3">
    <location>
        <begin position="517"/>
        <end position="527"/>
    </location>
</feature>
<dbReference type="GO" id="GO:0042391">
    <property type="term" value="P:regulation of membrane potential"/>
    <property type="evidence" value="ECO:0007669"/>
    <property type="project" value="TreeGrafter"/>
</dbReference>